<evidence type="ECO:0000313" key="7">
    <source>
        <dbReference type="Proteomes" id="UP000199529"/>
    </source>
</evidence>
<keyword evidence="2" id="KW-0349">Heme</keyword>
<dbReference type="InterPro" id="IPR012292">
    <property type="entry name" value="Globin/Proto"/>
</dbReference>
<keyword evidence="4" id="KW-0408">Iron</keyword>
<dbReference type="PANTHER" id="PTHR47366">
    <property type="entry name" value="TWO-ON-TWO HEMOGLOBIN-3"/>
    <property type="match status" value="1"/>
</dbReference>
<evidence type="ECO:0000313" key="6">
    <source>
        <dbReference type="EMBL" id="SDY51895.1"/>
    </source>
</evidence>
<dbReference type="InterPro" id="IPR001486">
    <property type="entry name" value="Hemoglobin_trunc"/>
</dbReference>
<gene>
    <name evidence="6" type="ORF">SAMN05216215_102855</name>
</gene>
<dbReference type="GO" id="GO:0046872">
    <property type="term" value="F:metal ion binding"/>
    <property type="evidence" value="ECO:0007669"/>
    <property type="project" value="UniProtKB-KW"/>
</dbReference>
<dbReference type="GO" id="GO:0019825">
    <property type="term" value="F:oxygen binding"/>
    <property type="evidence" value="ECO:0007669"/>
    <property type="project" value="InterPro"/>
</dbReference>
<organism evidence="6 7">
    <name type="scientific">Saccharopolyspora shandongensis</name>
    <dbReference type="NCBI Taxonomy" id="418495"/>
    <lineage>
        <taxon>Bacteria</taxon>
        <taxon>Bacillati</taxon>
        <taxon>Actinomycetota</taxon>
        <taxon>Actinomycetes</taxon>
        <taxon>Pseudonocardiales</taxon>
        <taxon>Pseudonocardiaceae</taxon>
        <taxon>Saccharopolyspora</taxon>
    </lineage>
</organism>
<dbReference type="GO" id="GO:0005344">
    <property type="term" value="F:oxygen carrier activity"/>
    <property type="evidence" value="ECO:0007669"/>
    <property type="project" value="InterPro"/>
</dbReference>
<dbReference type="GO" id="GO:0020037">
    <property type="term" value="F:heme binding"/>
    <property type="evidence" value="ECO:0007669"/>
    <property type="project" value="InterPro"/>
</dbReference>
<dbReference type="AlphaFoldDB" id="A0A1H3KJH1"/>
<accession>A0A1H3KJH1</accession>
<evidence type="ECO:0000256" key="3">
    <source>
        <dbReference type="ARBA" id="ARBA00022723"/>
    </source>
</evidence>
<evidence type="ECO:0000256" key="1">
    <source>
        <dbReference type="ARBA" id="ARBA00022448"/>
    </source>
</evidence>
<keyword evidence="1" id="KW-0813">Transport</keyword>
<evidence type="ECO:0000256" key="5">
    <source>
        <dbReference type="ARBA" id="ARBA00034496"/>
    </source>
</evidence>
<dbReference type="InterPro" id="IPR009050">
    <property type="entry name" value="Globin-like_sf"/>
</dbReference>
<dbReference type="SUPFAM" id="SSF46458">
    <property type="entry name" value="Globin-like"/>
    <property type="match status" value="1"/>
</dbReference>
<sequence length="111" mass="12872">MIENGEDEGNLYAAIGGEATFHRIVARFYREVAQDELLRPMYPDADMAGAEDRQRLFLMQYWGGPRTYSETRGHPRLRWRHARFVIGPAERDAWVRCMRTAVTPSGSQNRI</sequence>
<reference evidence="7" key="1">
    <citation type="submission" date="2016-10" db="EMBL/GenBank/DDBJ databases">
        <authorList>
            <person name="Varghese N."/>
            <person name="Submissions S."/>
        </authorList>
    </citation>
    <scope>NUCLEOTIDE SEQUENCE [LARGE SCALE GENOMIC DNA]</scope>
    <source>
        <strain evidence="7">CGMCC 4.3530</strain>
    </source>
</reference>
<dbReference type="EMBL" id="FNOK01000028">
    <property type="protein sequence ID" value="SDY51895.1"/>
    <property type="molecule type" value="Genomic_DNA"/>
</dbReference>
<evidence type="ECO:0000256" key="2">
    <source>
        <dbReference type="ARBA" id="ARBA00022617"/>
    </source>
</evidence>
<dbReference type="InterPro" id="IPR044203">
    <property type="entry name" value="GlbO/GLB3-like"/>
</dbReference>
<dbReference type="Proteomes" id="UP000199529">
    <property type="component" value="Unassembled WGS sequence"/>
</dbReference>
<comment type="similarity">
    <text evidence="5">Belongs to the truncated hemoglobin family. Group II subfamily.</text>
</comment>
<evidence type="ECO:0000256" key="4">
    <source>
        <dbReference type="ARBA" id="ARBA00023004"/>
    </source>
</evidence>
<proteinExistence type="inferred from homology"/>
<keyword evidence="7" id="KW-1185">Reference proteome</keyword>
<name>A0A1H3KJH1_9PSEU</name>
<dbReference type="Pfam" id="PF01152">
    <property type="entry name" value="Bac_globin"/>
    <property type="match status" value="1"/>
</dbReference>
<dbReference type="Gene3D" id="1.10.490.10">
    <property type="entry name" value="Globins"/>
    <property type="match status" value="1"/>
</dbReference>
<keyword evidence="3" id="KW-0479">Metal-binding</keyword>
<protein>
    <submittedName>
        <fullName evidence="6">Hemoglobin</fullName>
    </submittedName>
</protein>
<dbReference type="STRING" id="418495.SAMN05216215_102855"/>
<dbReference type="PANTHER" id="PTHR47366:SF1">
    <property type="entry name" value="TWO-ON-TWO HEMOGLOBIN-3"/>
    <property type="match status" value="1"/>
</dbReference>